<dbReference type="InterPro" id="IPR036518">
    <property type="entry name" value="CobE/GbiG_C_sf"/>
</dbReference>
<dbReference type="Proteomes" id="UP000183046">
    <property type="component" value="Unassembled WGS sequence"/>
</dbReference>
<dbReference type="GO" id="GO:0016787">
    <property type="term" value="F:hydrolase activity"/>
    <property type="evidence" value="ECO:0007669"/>
    <property type="project" value="UniProtKB-KW"/>
</dbReference>
<dbReference type="PANTHER" id="PTHR37477">
    <property type="entry name" value="COBALT-PRECORRIN-5A HYDROLASE"/>
    <property type="match status" value="1"/>
</dbReference>
<dbReference type="PANTHER" id="PTHR37477:SF1">
    <property type="entry name" value="COBALT-PRECORRIN-5A HYDROLASE"/>
    <property type="match status" value="1"/>
</dbReference>
<evidence type="ECO:0000313" key="2">
    <source>
        <dbReference type="EMBL" id="ONN70347.1"/>
    </source>
</evidence>
<dbReference type="GO" id="GO:0009236">
    <property type="term" value="P:cobalamin biosynthetic process"/>
    <property type="evidence" value="ECO:0007669"/>
    <property type="project" value="InterPro"/>
</dbReference>
<evidence type="ECO:0000313" key="4">
    <source>
        <dbReference type="Proteomes" id="UP000183046"/>
    </source>
</evidence>
<reference evidence="3" key="2">
    <citation type="submission" date="2016-10" db="EMBL/GenBank/DDBJ databases">
        <authorList>
            <person name="Varghese N."/>
            <person name="Submissions S."/>
        </authorList>
    </citation>
    <scope>NUCLEOTIDE SEQUENCE</scope>
    <source>
        <strain evidence="3">DSM 15758</strain>
    </source>
</reference>
<dbReference type="InterPro" id="IPR002750">
    <property type="entry name" value="CobE/GbiG_C"/>
</dbReference>
<accession>A0A1G5M5L1</accession>
<evidence type="ECO:0000313" key="3">
    <source>
        <dbReference type="EMBL" id="SCZ19649.1"/>
    </source>
</evidence>
<dbReference type="eggNOG" id="COG2073">
    <property type="taxonomic scope" value="Bacteria"/>
</dbReference>
<dbReference type="InterPro" id="IPR052553">
    <property type="entry name" value="CbiG_hydrolase"/>
</dbReference>
<organism evidence="3 4">
    <name type="scientific">Pseudomonas oryzihabitans</name>
    <dbReference type="NCBI Taxonomy" id="47885"/>
    <lineage>
        <taxon>Bacteria</taxon>
        <taxon>Pseudomonadati</taxon>
        <taxon>Pseudomonadota</taxon>
        <taxon>Gammaproteobacteria</taxon>
        <taxon>Pseudomonadales</taxon>
        <taxon>Pseudomonadaceae</taxon>
        <taxon>Pseudomonas</taxon>
    </lineage>
</organism>
<dbReference type="SUPFAM" id="SSF159664">
    <property type="entry name" value="CobE/GbiG C-terminal domain-like"/>
    <property type="match status" value="1"/>
</dbReference>
<feature type="domain" description="CobE/GbiG C-terminal" evidence="1">
    <location>
        <begin position="3"/>
        <end position="122"/>
    </location>
</feature>
<sequence>MALVLGLGCRRGCSVEELTALALAVLQEAGCDPNALTALATVDRRVEENALQHLAQRWQLPLQGFSAERLAQQEGIAAPSAVALQHTGSPSVAEAAALAAAGEGARLRVGKRKSAAATAALAYA</sequence>
<dbReference type="Gene3D" id="3.30.420.180">
    <property type="entry name" value="CobE/GbiG C-terminal domain"/>
    <property type="match status" value="1"/>
</dbReference>
<dbReference type="AlphaFoldDB" id="A0A1G5M5L1"/>
<keyword evidence="5" id="KW-1185">Reference proteome</keyword>
<dbReference type="Proteomes" id="UP000189310">
    <property type="component" value="Unassembled WGS sequence"/>
</dbReference>
<proteinExistence type="predicted"/>
<dbReference type="OrthoDB" id="9781023at2"/>
<dbReference type="EMBL" id="FMWB01000001">
    <property type="protein sequence ID" value="SCZ19649.1"/>
    <property type="molecule type" value="Genomic_DNA"/>
</dbReference>
<reference evidence="2 5" key="3">
    <citation type="submission" date="2017-01" db="EMBL/GenBank/DDBJ databases">
        <title>Pseudomonas psychrotolerans genome sequencing and assembly.</title>
        <authorList>
            <person name="Vyas B."/>
            <person name="Mayilraj S."/>
        </authorList>
    </citation>
    <scope>NUCLEOTIDE SEQUENCE [LARGE SCALE GENOMIC DNA]</scope>
    <source>
        <strain evidence="2 5">SDS18</strain>
    </source>
</reference>
<dbReference type="GeneID" id="57557554"/>
<gene>
    <name evidence="2" type="ORF">BVL52_19030</name>
    <name evidence="3" type="ORF">SAMN05216279_101110</name>
</gene>
<evidence type="ECO:0000313" key="5">
    <source>
        <dbReference type="Proteomes" id="UP000189310"/>
    </source>
</evidence>
<dbReference type="RefSeq" id="WP_027599502.1">
    <property type="nucleotide sequence ID" value="NZ_CP183397.1"/>
</dbReference>
<dbReference type="EMBL" id="MTLN01000008">
    <property type="protein sequence ID" value="ONN70347.1"/>
    <property type="molecule type" value="Genomic_DNA"/>
</dbReference>
<keyword evidence="3" id="KW-0378">Hydrolase</keyword>
<comment type="caution">
    <text evidence="3">The sequence shown here is derived from an EMBL/GenBank/DDBJ whole genome shotgun (WGS) entry which is preliminary data.</text>
</comment>
<protein>
    <submittedName>
        <fullName evidence="3">Cobalt-precorrin 5A hydrolase/sirohydrochlorin cobaltochelatase/cobalt-precorrin 5A hydrolase / precorrin-3B C17-methyltransferase</fullName>
    </submittedName>
</protein>
<name>A0A1G5M5L1_9PSED</name>
<evidence type="ECO:0000259" key="1">
    <source>
        <dbReference type="Pfam" id="PF01890"/>
    </source>
</evidence>
<reference evidence="4" key="1">
    <citation type="submission" date="2016-10" db="EMBL/GenBank/DDBJ databases">
        <authorList>
            <person name="de Groot N.N."/>
        </authorList>
    </citation>
    <scope>NUCLEOTIDE SEQUENCE [LARGE SCALE GENOMIC DNA]</scope>
    <source>
        <strain evidence="4">DSM 15758</strain>
    </source>
</reference>
<dbReference type="Pfam" id="PF01890">
    <property type="entry name" value="CbiG_C"/>
    <property type="match status" value="1"/>
</dbReference>